<organism evidence="3 4">
    <name type="scientific">Candidatus Falkowbacteria bacterium CG1_02_41_21</name>
    <dbReference type="NCBI Taxonomy" id="1805147"/>
    <lineage>
        <taxon>Bacteria</taxon>
        <taxon>Candidatus Falkowiibacteriota</taxon>
    </lineage>
</organism>
<protein>
    <recommendedName>
        <fullName evidence="5">Glycosyl transferase family 1 domain-containing protein</fullName>
    </recommendedName>
</protein>
<dbReference type="PANTHER" id="PTHR45947:SF3">
    <property type="entry name" value="SULFOQUINOVOSYL TRANSFERASE SQD2"/>
    <property type="match status" value="1"/>
</dbReference>
<dbReference type="InterPro" id="IPR001296">
    <property type="entry name" value="Glyco_trans_1"/>
</dbReference>
<name>A0A1J4TAJ4_9BACT</name>
<proteinExistence type="predicted"/>
<dbReference type="Proteomes" id="UP000182860">
    <property type="component" value="Unassembled WGS sequence"/>
</dbReference>
<evidence type="ECO:0008006" key="5">
    <source>
        <dbReference type="Google" id="ProtNLM"/>
    </source>
</evidence>
<dbReference type="Pfam" id="PF00534">
    <property type="entry name" value="Glycos_transf_1"/>
    <property type="match status" value="1"/>
</dbReference>
<dbReference type="InterPro" id="IPR050194">
    <property type="entry name" value="Glycosyltransferase_grp1"/>
</dbReference>
<feature type="domain" description="Glycosyl transferase family 1" evidence="1">
    <location>
        <begin position="197"/>
        <end position="340"/>
    </location>
</feature>
<reference evidence="3 4" key="1">
    <citation type="journal article" date="2016" name="Environ. Microbiol.">
        <title>Genomic resolution of a cold subsurface aquifer community provides metabolic insights for novel microbes adapted to high CO concentrations.</title>
        <authorList>
            <person name="Probst A.J."/>
            <person name="Castelle C.J."/>
            <person name="Singh A."/>
            <person name="Brown C.T."/>
            <person name="Anantharaman K."/>
            <person name="Sharon I."/>
            <person name="Hug L.A."/>
            <person name="Burstein D."/>
            <person name="Emerson J.B."/>
            <person name="Thomas B.C."/>
            <person name="Banfield J.F."/>
        </authorList>
    </citation>
    <scope>NUCLEOTIDE SEQUENCE [LARGE SCALE GENOMIC DNA]</scope>
    <source>
        <strain evidence="3">CG1_02_41_21</strain>
    </source>
</reference>
<evidence type="ECO:0000313" key="4">
    <source>
        <dbReference type="Proteomes" id="UP000182860"/>
    </source>
</evidence>
<dbReference type="InterPro" id="IPR028098">
    <property type="entry name" value="Glyco_trans_4-like_N"/>
</dbReference>
<gene>
    <name evidence="3" type="ORF">AUJ35_02360</name>
</gene>
<sequence>MKVALVHDHLAQDGGAEKVLQVFADMYPDAPIYTLLYEPANANKNYKGKRIETSIIQKLPGGVKHYQWYLAFMPMAVEFFDLDEYDLVLSDTSSFAKGVITSPHTLHICYCHTPTRYLWSDTHQYINELKYNKWMKKIISLILNRIRMWDKLAADRVDVFIANSKTVQERIIKYYRRDSSVIYPPVETERFSVADINPLKQAKPYFLIGCRLVPYKRVDMVIEAFKSLGNEYRLKIFGDGVDLKRLRKIAGEAANIEFVGRVSDEEKAELYRNSLAFINPQEEDFGITPLEAMASGRPVIAYRQGGATETVKEGETGVFFDQQTPSAIVDIVHKFYTKTKTGEYHWDSVVIRRWAETFSVVNFKHQMKEFVARHYQKNKEAIN</sequence>
<comment type="caution">
    <text evidence="3">The sequence shown here is derived from an EMBL/GenBank/DDBJ whole genome shotgun (WGS) entry which is preliminary data.</text>
</comment>
<evidence type="ECO:0000259" key="2">
    <source>
        <dbReference type="Pfam" id="PF13439"/>
    </source>
</evidence>
<dbReference type="Pfam" id="PF13439">
    <property type="entry name" value="Glyco_transf_4"/>
    <property type="match status" value="1"/>
</dbReference>
<dbReference type="GO" id="GO:0016757">
    <property type="term" value="F:glycosyltransferase activity"/>
    <property type="evidence" value="ECO:0007669"/>
    <property type="project" value="InterPro"/>
</dbReference>
<evidence type="ECO:0000313" key="3">
    <source>
        <dbReference type="EMBL" id="OIO07255.1"/>
    </source>
</evidence>
<feature type="domain" description="Glycosyltransferase subfamily 4-like N-terminal" evidence="2">
    <location>
        <begin position="14"/>
        <end position="190"/>
    </location>
</feature>
<dbReference type="Gene3D" id="3.40.50.2000">
    <property type="entry name" value="Glycogen Phosphorylase B"/>
    <property type="match status" value="2"/>
</dbReference>
<dbReference type="AlphaFoldDB" id="A0A1J4TAJ4"/>
<dbReference type="EMBL" id="MNUV01000045">
    <property type="protein sequence ID" value="OIO07255.1"/>
    <property type="molecule type" value="Genomic_DNA"/>
</dbReference>
<evidence type="ECO:0000259" key="1">
    <source>
        <dbReference type="Pfam" id="PF00534"/>
    </source>
</evidence>
<accession>A0A1J4TAJ4</accession>
<dbReference type="PANTHER" id="PTHR45947">
    <property type="entry name" value="SULFOQUINOVOSYL TRANSFERASE SQD2"/>
    <property type="match status" value="1"/>
</dbReference>
<dbReference type="SUPFAM" id="SSF53756">
    <property type="entry name" value="UDP-Glycosyltransferase/glycogen phosphorylase"/>
    <property type="match status" value="1"/>
</dbReference>